<organism evidence="1 2">
    <name type="scientific">Persea americana</name>
    <name type="common">Avocado</name>
    <dbReference type="NCBI Taxonomy" id="3435"/>
    <lineage>
        <taxon>Eukaryota</taxon>
        <taxon>Viridiplantae</taxon>
        <taxon>Streptophyta</taxon>
        <taxon>Embryophyta</taxon>
        <taxon>Tracheophyta</taxon>
        <taxon>Spermatophyta</taxon>
        <taxon>Magnoliopsida</taxon>
        <taxon>Magnoliidae</taxon>
        <taxon>Laurales</taxon>
        <taxon>Lauraceae</taxon>
        <taxon>Persea</taxon>
    </lineage>
</organism>
<protein>
    <submittedName>
        <fullName evidence="1">Uncharacterized protein</fullName>
    </submittedName>
</protein>
<dbReference type="EMBL" id="CM056811">
    <property type="protein sequence ID" value="KAJ8635259.1"/>
    <property type="molecule type" value="Genomic_DNA"/>
</dbReference>
<reference evidence="1 2" key="1">
    <citation type="journal article" date="2022" name="Hortic Res">
        <title>A haplotype resolved chromosomal level avocado genome allows analysis of novel avocado genes.</title>
        <authorList>
            <person name="Nath O."/>
            <person name="Fletcher S.J."/>
            <person name="Hayward A."/>
            <person name="Shaw L.M."/>
            <person name="Masouleh A.K."/>
            <person name="Furtado A."/>
            <person name="Henry R.J."/>
            <person name="Mitter N."/>
        </authorList>
    </citation>
    <scope>NUCLEOTIDE SEQUENCE [LARGE SCALE GENOMIC DNA]</scope>
    <source>
        <strain evidence="2">cv. Hass</strain>
    </source>
</reference>
<dbReference type="Proteomes" id="UP001234297">
    <property type="component" value="Chromosome 3"/>
</dbReference>
<evidence type="ECO:0000313" key="2">
    <source>
        <dbReference type="Proteomes" id="UP001234297"/>
    </source>
</evidence>
<keyword evidence="2" id="KW-1185">Reference proteome</keyword>
<sequence>MSTASSENVPRVRVEKALTKVDLFLQFGAGSIALMDREQGADVLYEQAMRIGAAAVVSGPLSQYYRPHSRLSPRRRNLQATQSGSGLGLVGPHHNPSIRPASATANAMSFNHICPRTLNQAVMRELGKAAGHKASPSRSAT</sequence>
<accession>A0ACC2LP95</accession>
<comment type="caution">
    <text evidence="1">The sequence shown here is derived from an EMBL/GenBank/DDBJ whole genome shotgun (WGS) entry which is preliminary data.</text>
</comment>
<proteinExistence type="predicted"/>
<gene>
    <name evidence="1" type="ORF">MRB53_009526</name>
</gene>
<name>A0ACC2LP95_PERAE</name>
<evidence type="ECO:0000313" key="1">
    <source>
        <dbReference type="EMBL" id="KAJ8635259.1"/>
    </source>
</evidence>